<gene>
    <name evidence="12" type="primary">leuA</name>
    <name evidence="14" type="ORF">SAMN02745885_00067</name>
</gene>
<dbReference type="SMART" id="SM00917">
    <property type="entry name" value="LeuA_dimer"/>
    <property type="match status" value="1"/>
</dbReference>
<dbReference type="Pfam" id="PF22617">
    <property type="entry name" value="HCS_D2"/>
    <property type="match status" value="1"/>
</dbReference>
<dbReference type="InterPro" id="IPR013785">
    <property type="entry name" value="Aldolase_TIM"/>
</dbReference>
<dbReference type="PROSITE" id="PS00815">
    <property type="entry name" value="AIPM_HOMOCIT_SYNTH_1"/>
    <property type="match status" value="1"/>
</dbReference>
<comment type="subunit">
    <text evidence="12">Homodimer.</text>
</comment>
<comment type="catalytic activity">
    <reaction evidence="12">
        <text>3-methyl-2-oxobutanoate + acetyl-CoA + H2O = (2S)-2-isopropylmalate + CoA + H(+)</text>
        <dbReference type="Rhea" id="RHEA:21524"/>
        <dbReference type="ChEBI" id="CHEBI:1178"/>
        <dbReference type="ChEBI" id="CHEBI:11851"/>
        <dbReference type="ChEBI" id="CHEBI:15377"/>
        <dbReference type="ChEBI" id="CHEBI:15378"/>
        <dbReference type="ChEBI" id="CHEBI:57287"/>
        <dbReference type="ChEBI" id="CHEBI:57288"/>
        <dbReference type="EC" id="2.3.3.13"/>
    </reaction>
</comment>
<dbReference type="NCBIfam" id="NF002087">
    <property type="entry name" value="PRK00915.1-4"/>
    <property type="match status" value="1"/>
</dbReference>
<feature type="binding site" evidence="12">
    <location>
        <position position="203"/>
    </location>
    <ligand>
        <name>Mn(2+)</name>
        <dbReference type="ChEBI" id="CHEBI:29035"/>
    </ligand>
</feature>
<comment type="pathway">
    <text evidence="1 12">Amino-acid biosynthesis; L-leucine biosynthesis; L-leucine from 3-methyl-2-oxobutanoate: step 1/4.</text>
</comment>
<keyword evidence="6 12" id="KW-0963">Cytoplasm</keyword>
<dbReference type="GO" id="GO:0003852">
    <property type="term" value="F:2-isopropylmalate synthase activity"/>
    <property type="evidence" value="ECO:0007669"/>
    <property type="project" value="UniProtKB-UniRule"/>
</dbReference>
<dbReference type="InterPro" id="IPR036230">
    <property type="entry name" value="LeuA_allosteric_dom_sf"/>
</dbReference>
<dbReference type="PROSITE" id="PS50991">
    <property type="entry name" value="PYR_CT"/>
    <property type="match status" value="1"/>
</dbReference>
<dbReference type="CDD" id="cd07940">
    <property type="entry name" value="DRE_TIM_IPMS"/>
    <property type="match status" value="1"/>
</dbReference>
<dbReference type="InterPro" id="IPR054691">
    <property type="entry name" value="LeuA/HCS_post-cat"/>
</dbReference>
<dbReference type="InterPro" id="IPR050073">
    <property type="entry name" value="2-IPM_HCS-like"/>
</dbReference>
<dbReference type="PROSITE" id="PS00816">
    <property type="entry name" value="AIPM_HOMOCIT_SYNTH_2"/>
    <property type="match status" value="1"/>
</dbReference>
<dbReference type="Pfam" id="PF00682">
    <property type="entry name" value="HMGL-like"/>
    <property type="match status" value="1"/>
</dbReference>
<sequence>MSSNRIYFFDTTLRDGEQSPGVSLNIKEKLEIARQLTRLGVDVIEAGFPIASPGDFAAVQAIAREIRGATIAALARANQLDIDRAWEAIREAEEPRIHTFIATSDIHLQYKLQKSREEVLAQAVEAVKYACRYTPNVEFSAEDAFRSDIDYLAQVVTAVIDAGAKVVNIPDTVGYATPEEFGAFIRELREKVPNRDQAIFSVHCHNDLGLAVANSLAAILAGAQQVECTINGIGERAGNAALEEIVMALYTRRSIFQKEFRIVTEEIYRTSRLVSALTGMKVQPNKAVVGKNAFAHESGIHQDGVLKNRATYEIMNPELIGLHKNTIVLGKHSGRHAFRDRLQQLGYQLEGEQLEQAFQRFKELADRKGEISDEDLLVIVEGEILRVPETYTLEYFHISSGSAVVPTATVVLTRAGERLEEAACGDGPVDAIYKAIDKLTGNTGCLVHYALNAVTGGKDALGEVTVRLKDEKGKIFVGRGLSTDVLEASARAYVDALNKLEYERALGLVNGEQVRESV</sequence>
<evidence type="ECO:0000256" key="2">
    <source>
        <dbReference type="ARBA" id="ARBA00009396"/>
    </source>
</evidence>
<dbReference type="Gene3D" id="3.20.20.70">
    <property type="entry name" value="Aldolase class I"/>
    <property type="match status" value="1"/>
</dbReference>
<feature type="binding site" evidence="12">
    <location>
        <position position="239"/>
    </location>
    <ligand>
        <name>Mn(2+)</name>
        <dbReference type="ChEBI" id="CHEBI:29035"/>
    </ligand>
</feature>
<evidence type="ECO:0000256" key="4">
    <source>
        <dbReference type="ARBA" id="ARBA00018198"/>
    </source>
</evidence>
<dbReference type="NCBIfam" id="NF002085">
    <property type="entry name" value="PRK00915.1-2"/>
    <property type="match status" value="1"/>
</dbReference>
<comment type="similarity">
    <text evidence="2 12">Belongs to the alpha-IPM synthase/homocitrate synthase family. LeuA type 1 subfamily.</text>
</comment>
<evidence type="ECO:0000256" key="11">
    <source>
        <dbReference type="ARBA" id="ARBA00023304"/>
    </source>
</evidence>
<dbReference type="EMBL" id="FUXM01000001">
    <property type="protein sequence ID" value="SJZ50719.1"/>
    <property type="molecule type" value="Genomic_DNA"/>
</dbReference>
<comment type="cofactor">
    <cofactor evidence="12">
        <name>Mn(2+)</name>
        <dbReference type="ChEBI" id="CHEBI:29035"/>
    </cofactor>
</comment>
<evidence type="ECO:0000256" key="12">
    <source>
        <dbReference type="HAMAP-Rule" id="MF_01025"/>
    </source>
</evidence>
<evidence type="ECO:0000256" key="5">
    <source>
        <dbReference type="ARBA" id="ARBA00022430"/>
    </source>
</evidence>
<evidence type="ECO:0000256" key="7">
    <source>
        <dbReference type="ARBA" id="ARBA00022605"/>
    </source>
</evidence>
<keyword evidence="8 12" id="KW-0808">Transferase</keyword>
<dbReference type="GO" id="GO:0009098">
    <property type="term" value="P:L-leucine biosynthetic process"/>
    <property type="evidence" value="ECO:0007669"/>
    <property type="project" value="UniProtKB-UniRule"/>
</dbReference>
<dbReference type="UniPathway" id="UPA00048">
    <property type="reaction ID" value="UER00070"/>
</dbReference>
<dbReference type="FunFam" id="3.30.160.270:FF:000001">
    <property type="entry name" value="2-isopropylmalate synthase"/>
    <property type="match status" value="1"/>
</dbReference>
<dbReference type="RefSeq" id="WP_242946584.1">
    <property type="nucleotide sequence ID" value="NZ_FUXM01000001.1"/>
</dbReference>
<dbReference type="HAMAP" id="MF_01025">
    <property type="entry name" value="LeuA_type1"/>
    <property type="match status" value="1"/>
</dbReference>
<feature type="domain" description="Pyruvate carboxyltransferase" evidence="13">
    <location>
        <begin position="6"/>
        <end position="268"/>
    </location>
</feature>
<dbReference type="NCBIfam" id="TIGR00973">
    <property type="entry name" value="leuA_bact"/>
    <property type="match status" value="1"/>
</dbReference>
<feature type="region of interest" description="Regulatory domain" evidence="12">
    <location>
        <begin position="392"/>
        <end position="518"/>
    </location>
</feature>
<dbReference type="FunFam" id="3.20.20.70:FF:000010">
    <property type="entry name" value="2-isopropylmalate synthase"/>
    <property type="match status" value="1"/>
</dbReference>
<evidence type="ECO:0000256" key="3">
    <source>
        <dbReference type="ARBA" id="ARBA00012973"/>
    </source>
</evidence>
<reference evidence="15" key="1">
    <citation type="submission" date="2017-02" db="EMBL/GenBank/DDBJ databases">
        <authorList>
            <person name="Varghese N."/>
            <person name="Submissions S."/>
        </authorList>
    </citation>
    <scope>NUCLEOTIDE SEQUENCE [LARGE SCALE GENOMIC DNA]</scope>
    <source>
        <strain evidence="15">DSM 16521</strain>
    </source>
</reference>
<evidence type="ECO:0000256" key="10">
    <source>
        <dbReference type="ARBA" id="ARBA00023211"/>
    </source>
</evidence>
<keyword evidence="5 12" id="KW-0432">Leucine biosynthesis</keyword>
<dbReference type="GO" id="GO:0003985">
    <property type="term" value="F:acetyl-CoA C-acetyltransferase activity"/>
    <property type="evidence" value="ECO:0007669"/>
    <property type="project" value="UniProtKB-UniRule"/>
</dbReference>
<dbReference type="InterPro" id="IPR000891">
    <property type="entry name" value="PYR_CT"/>
</dbReference>
<dbReference type="NCBIfam" id="NF002088">
    <property type="entry name" value="PRK00915.1-5"/>
    <property type="match status" value="1"/>
</dbReference>
<dbReference type="PANTHER" id="PTHR10277:SF9">
    <property type="entry name" value="2-ISOPROPYLMALATE SYNTHASE 1, CHLOROPLASTIC-RELATED"/>
    <property type="match status" value="1"/>
</dbReference>
<evidence type="ECO:0000313" key="14">
    <source>
        <dbReference type="EMBL" id="SJZ50719.1"/>
    </source>
</evidence>
<accession>A0A1T4L7N7</accession>
<dbReference type="Gene3D" id="1.10.238.260">
    <property type="match status" value="1"/>
</dbReference>
<evidence type="ECO:0000256" key="1">
    <source>
        <dbReference type="ARBA" id="ARBA00004689"/>
    </source>
</evidence>
<evidence type="ECO:0000313" key="15">
    <source>
        <dbReference type="Proteomes" id="UP000189933"/>
    </source>
</evidence>
<evidence type="ECO:0000256" key="6">
    <source>
        <dbReference type="ARBA" id="ARBA00022490"/>
    </source>
</evidence>
<dbReference type="Pfam" id="PF08502">
    <property type="entry name" value="LeuA_dimer"/>
    <property type="match status" value="1"/>
</dbReference>
<dbReference type="GO" id="GO:0030145">
    <property type="term" value="F:manganese ion binding"/>
    <property type="evidence" value="ECO:0007669"/>
    <property type="project" value="UniProtKB-UniRule"/>
</dbReference>
<dbReference type="Proteomes" id="UP000189933">
    <property type="component" value="Unassembled WGS sequence"/>
</dbReference>
<dbReference type="SUPFAM" id="SSF110921">
    <property type="entry name" value="2-isopropylmalate synthase LeuA, allosteric (dimerisation) domain"/>
    <property type="match status" value="1"/>
</dbReference>
<feature type="binding site" evidence="12">
    <location>
        <position position="15"/>
    </location>
    <ligand>
        <name>Mn(2+)</name>
        <dbReference type="ChEBI" id="CHEBI:29035"/>
    </ligand>
</feature>
<keyword evidence="15" id="KW-1185">Reference proteome</keyword>
<dbReference type="InterPro" id="IPR005671">
    <property type="entry name" value="LeuA_bact_synth"/>
</dbReference>
<dbReference type="PANTHER" id="PTHR10277">
    <property type="entry name" value="HOMOCITRATE SYNTHASE-RELATED"/>
    <property type="match status" value="1"/>
</dbReference>
<keyword evidence="7 12" id="KW-0028">Amino-acid biosynthesis</keyword>
<evidence type="ECO:0000256" key="8">
    <source>
        <dbReference type="ARBA" id="ARBA00022679"/>
    </source>
</evidence>
<evidence type="ECO:0000259" key="13">
    <source>
        <dbReference type="PROSITE" id="PS50991"/>
    </source>
</evidence>
<name>A0A1T4L7N7_9FIRM</name>
<organism evidence="14 15">
    <name type="scientific">Carboxydocella sporoproducens DSM 16521</name>
    <dbReference type="NCBI Taxonomy" id="1121270"/>
    <lineage>
        <taxon>Bacteria</taxon>
        <taxon>Bacillati</taxon>
        <taxon>Bacillota</taxon>
        <taxon>Clostridia</taxon>
        <taxon>Eubacteriales</taxon>
        <taxon>Clostridiales Family XVI. Incertae Sedis</taxon>
        <taxon>Carboxydocella</taxon>
    </lineage>
</organism>
<dbReference type="InterPro" id="IPR013709">
    <property type="entry name" value="2-isopropylmalate_synth_dimer"/>
</dbReference>
<proteinExistence type="inferred from homology"/>
<keyword evidence="11 12" id="KW-0100">Branched-chain amino acid biosynthesis</keyword>
<dbReference type="SUPFAM" id="SSF51569">
    <property type="entry name" value="Aldolase"/>
    <property type="match status" value="1"/>
</dbReference>
<comment type="function">
    <text evidence="12">Catalyzes the condensation of the acetyl group of acetyl-CoA with 3-methyl-2-oxobutanoate (2-ketoisovalerate) to form 3-carboxy-3-hydroxy-4-methylpentanoate (2-isopropylmalate).</text>
</comment>
<dbReference type="AlphaFoldDB" id="A0A1T4L7N7"/>
<feature type="binding site" evidence="12">
    <location>
        <position position="205"/>
    </location>
    <ligand>
        <name>Mn(2+)</name>
        <dbReference type="ChEBI" id="CHEBI:29035"/>
    </ligand>
</feature>
<keyword evidence="9 12" id="KW-0479">Metal-binding</keyword>
<dbReference type="FunFam" id="1.10.238.260:FF:000001">
    <property type="entry name" value="2-isopropylmalate synthase"/>
    <property type="match status" value="1"/>
</dbReference>
<protein>
    <recommendedName>
        <fullName evidence="4 12">2-isopropylmalate synthase</fullName>
        <ecNumber evidence="3 12">2.3.3.13</ecNumber>
    </recommendedName>
    <alternativeName>
        <fullName evidence="12">Alpha-IPM synthase</fullName>
    </alternativeName>
    <alternativeName>
        <fullName evidence="12">Alpha-isopropylmalate synthase</fullName>
    </alternativeName>
</protein>
<dbReference type="NCBIfam" id="NF002086">
    <property type="entry name" value="PRK00915.1-3"/>
    <property type="match status" value="1"/>
</dbReference>
<dbReference type="EC" id="2.3.3.13" evidence="3 12"/>
<dbReference type="InterPro" id="IPR002034">
    <property type="entry name" value="AIPM/Hcit_synth_CS"/>
</dbReference>
<dbReference type="Gene3D" id="3.30.160.270">
    <property type="match status" value="1"/>
</dbReference>
<keyword evidence="10 12" id="KW-0464">Manganese</keyword>
<evidence type="ECO:0000256" key="9">
    <source>
        <dbReference type="ARBA" id="ARBA00022723"/>
    </source>
</evidence>
<dbReference type="GO" id="GO:0005737">
    <property type="term" value="C:cytoplasm"/>
    <property type="evidence" value="ECO:0007669"/>
    <property type="project" value="UniProtKB-UniRule"/>
</dbReference>